<evidence type="ECO:0000256" key="2">
    <source>
        <dbReference type="SAM" id="SignalP"/>
    </source>
</evidence>
<dbReference type="InterPro" id="IPR012337">
    <property type="entry name" value="RNaseH-like_sf"/>
</dbReference>
<dbReference type="SUPFAM" id="SSF53098">
    <property type="entry name" value="Ribonuclease H-like"/>
    <property type="match status" value="2"/>
</dbReference>
<evidence type="ECO:0000313" key="4">
    <source>
        <dbReference type="EMBL" id="KAF4746710.1"/>
    </source>
</evidence>
<gene>
    <name evidence="4" type="ORF">FOZ62_028520</name>
</gene>
<dbReference type="EMBL" id="JABANM010005961">
    <property type="protein sequence ID" value="KAF4746710.1"/>
    <property type="molecule type" value="Genomic_DNA"/>
</dbReference>
<dbReference type="GO" id="GO:0003676">
    <property type="term" value="F:nucleic acid binding"/>
    <property type="evidence" value="ECO:0007669"/>
    <property type="project" value="InterPro"/>
</dbReference>
<reference evidence="4 5" key="1">
    <citation type="submission" date="2020-04" db="EMBL/GenBank/DDBJ databases">
        <title>Perkinsus olseni comparative genomics.</title>
        <authorList>
            <person name="Bogema D.R."/>
        </authorList>
    </citation>
    <scope>NUCLEOTIDE SEQUENCE [LARGE SCALE GENOMIC DNA]</scope>
    <source>
        <strain evidence="4">ATCC PRA-205</strain>
    </source>
</reference>
<protein>
    <recommendedName>
        <fullName evidence="3">Integrase catalytic domain-containing protein</fullName>
    </recommendedName>
</protein>
<dbReference type="InterPro" id="IPR050951">
    <property type="entry name" value="Retrovirus_Pol_polyprotein"/>
</dbReference>
<dbReference type="Pfam" id="PF17921">
    <property type="entry name" value="Integrase_H2C2"/>
    <property type="match status" value="1"/>
</dbReference>
<dbReference type="Gene3D" id="1.10.340.70">
    <property type="match status" value="1"/>
</dbReference>
<organism evidence="4 5">
    <name type="scientific">Perkinsus olseni</name>
    <name type="common">Perkinsus atlanticus</name>
    <dbReference type="NCBI Taxonomy" id="32597"/>
    <lineage>
        <taxon>Eukaryota</taxon>
        <taxon>Sar</taxon>
        <taxon>Alveolata</taxon>
        <taxon>Perkinsozoa</taxon>
        <taxon>Perkinsea</taxon>
        <taxon>Perkinsida</taxon>
        <taxon>Perkinsidae</taxon>
        <taxon>Perkinsus</taxon>
    </lineage>
</organism>
<feature type="region of interest" description="Disordered" evidence="1">
    <location>
        <begin position="450"/>
        <end position="470"/>
    </location>
</feature>
<dbReference type="AlphaFoldDB" id="A0A7J6TQR0"/>
<dbReference type="Pfam" id="PF00665">
    <property type="entry name" value="rve"/>
    <property type="match status" value="1"/>
</dbReference>
<accession>A0A7J6TQR0</accession>
<dbReference type="InterPro" id="IPR041588">
    <property type="entry name" value="Integrase_H2C2"/>
</dbReference>
<feature type="chain" id="PRO_5029719607" description="Integrase catalytic domain-containing protein" evidence="2">
    <location>
        <begin position="37"/>
        <end position="562"/>
    </location>
</feature>
<dbReference type="PROSITE" id="PS50994">
    <property type="entry name" value="INTEGRASE"/>
    <property type="match status" value="1"/>
</dbReference>
<dbReference type="Gene3D" id="3.30.420.10">
    <property type="entry name" value="Ribonuclease H-like superfamily/Ribonuclease H"/>
    <property type="match status" value="2"/>
</dbReference>
<dbReference type="InterPro" id="IPR036397">
    <property type="entry name" value="RNaseH_sf"/>
</dbReference>
<evidence type="ECO:0000313" key="5">
    <source>
        <dbReference type="Proteomes" id="UP000574390"/>
    </source>
</evidence>
<dbReference type="PANTHER" id="PTHR37984:SF5">
    <property type="entry name" value="PROTEIN NYNRIN-LIKE"/>
    <property type="match status" value="1"/>
</dbReference>
<sequence length="562" mass="64179">MRARWWKGGRRFWHINRKELFCIVELLLSLSDLALDKYGIKCVKVETDSRVACCWLQGGSFKSVTRSQERVAIGRLLMLAAEAQAKLKGVTFSVSHIGTEENARADKLSRMGTDMSPLLEEILSSTDRVQKARVVRTDVQKVPVGRELSDLFERQQKDPLLIGLVKRCQQAPKNEIIDNGSVFRLQERDGIRVLVRVVRTAGVPVDQFRTVLVHPVVESDLKHLVEEYHDRIGHLNDRATRWHVSRDWWWPGMRSMIKRICRGCKRCGDVLLQRPFSVCPDNVLDYAECCKAPWQMVSADLCGPLPASRGCTYCLVLCDHFSRYTVKGLKSSSAKDLVSVLMDVCSSFGFMKELRSDRAGCFSSKYTRECLGRHNVRVHLINPRSPFSNALVERRMREVKQVFKLYGVRRSGRWFDQVPSVLRRLNNVVLPEPLNTTPFELMFGRSFLPRPGQPDQVESPSPSDEECRERSDDLMITRDWVTKMRDMREKDPSRLRQASAAVGMKVLVHMATGWAGPFVVKAVLSDRATVTISDKFQLETFVEKSEHRANLRPYYGADDGGM</sequence>
<name>A0A7J6TQR0_PEROL</name>
<feature type="domain" description="Integrase catalytic" evidence="3">
    <location>
        <begin position="289"/>
        <end position="446"/>
    </location>
</feature>
<evidence type="ECO:0000256" key="1">
    <source>
        <dbReference type="SAM" id="MobiDB-lite"/>
    </source>
</evidence>
<dbReference type="GO" id="GO:0015074">
    <property type="term" value="P:DNA integration"/>
    <property type="evidence" value="ECO:0007669"/>
    <property type="project" value="InterPro"/>
</dbReference>
<evidence type="ECO:0000259" key="3">
    <source>
        <dbReference type="PROSITE" id="PS50994"/>
    </source>
</evidence>
<keyword evidence="2" id="KW-0732">Signal</keyword>
<feature type="signal peptide" evidence="2">
    <location>
        <begin position="1"/>
        <end position="36"/>
    </location>
</feature>
<proteinExistence type="predicted"/>
<dbReference type="InterPro" id="IPR001584">
    <property type="entry name" value="Integrase_cat-core"/>
</dbReference>
<dbReference type="Proteomes" id="UP000574390">
    <property type="component" value="Unassembled WGS sequence"/>
</dbReference>
<dbReference type="PANTHER" id="PTHR37984">
    <property type="entry name" value="PROTEIN CBG26694"/>
    <property type="match status" value="1"/>
</dbReference>
<comment type="caution">
    <text evidence="4">The sequence shown here is derived from an EMBL/GenBank/DDBJ whole genome shotgun (WGS) entry which is preliminary data.</text>
</comment>